<reference evidence="1 3" key="1">
    <citation type="journal article" date="2023" name="Microb. Genom.">
        <title>Mesoterricola silvestris gen. nov., sp. nov., Mesoterricola sediminis sp. nov., Geothrix oryzae sp. nov., Geothrix edaphica sp. nov., Geothrix rubra sp. nov., and Geothrix limicola sp. nov., six novel members of Acidobacteriota isolated from soils.</title>
        <authorList>
            <person name="Weisberg A.J."/>
            <person name="Pearce E."/>
            <person name="Kramer C.G."/>
            <person name="Chang J.H."/>
            <person name="Clarke C.R."/>
        </authorList>
    </citation>
    <scope>NUCLEOTIDE SEQUENCE</scope>
    <source>
        <strain evidence="2 3">NB05-1H</strain>
        <strain evidence="1">NRRL_B-16521</strain>
    </source>
</reference>
<protein>
    <submittedName>
        <fullName evidence="1">Uncharacterized protein</fullName>
    </submittedName>
</protein>
<evidence type="ECO:0000313" key="2">
    <source>
        <dbReference type="EMBL" id="MDX3023058.1"/>
    </source>
</evidence>
<evidence type="ECO:0000313" key="4">
    <source>
        <dbReference type="Proteomes" id="UP001282288"/>
    </source>
</evidence>
<dbReference type="AlphaFoldDB" id="A0AAP6BEQ3"/>
<dbReference type="EMBL" id="JARAWP010000025">
    <property type="protein sequence ID" value="MDX3023058.1"/>
    <property type="molecule type" value="Genomic_DNA"/>
</dbReference>
<dbReference type="EMBL" id="JARAWC010000021">
    <property type="protein sequence ID" value="MDX2963324.1"/>
    <property type="molecule type" value="Genomic_DNA"/>
</dbReference>
<dbReference type="Proteomes" id="UP001272987">
    <property type="component" value="Unassembled WGS sequence"/>
</dbReference>
<sequence>MLGFYADTVRAFLGVPGDLKLLSGIADETAPVNGVRMGRVPLEQSVVLHDTPGVLSA</sequence>
<evidence type="ECO:0000313" key="3">
    <source>
        <dbReference type="Proteomes" id="UP001272987"/>
    </source>
</evidence>
<name>A0AAP6BEQ3_9ACTN</name>
<proteinExistence type="predicted"/>
<dbReference type="RefSeq" id="WP_223786257.1">
    <property type="nucleotide sequence ID" value="NZ_BCMK01000005.1"/>
</dbReference>
<comment type="caution">
    <text evidence="1">The sequence shown here is derived from an EMBL/GenBank/DDBJ whole genome shotgun (WGS) entry which is preliminary data.</text>
</comment>
<gene>
    <name evidence="1" type="ORF">PV399_26910</name>
    <name evidence="2" type="ORF">PV666_35040</name>
</gene>
<organism evidence="1 4">
    <name type="scientific">Streptomyces acidiscabies</name>
    <dbReference type="NCBI Taxonomy" id="42234"/>
    <lineage>
        <taxon>Bacteria</taxon>
        <taxon>Bacillati</taxon>
        <taxon>Actinomycetota</taxon>
        <taxon>Actinomycetes</taxon>
        <taxon>Kitasatosporales</taxon>
        <taxon>Streptomycetaceae</taxon>
        <taxon>Streptomyces</taxon>
    </lineage>
</organism>
<keyword evidence="3" id="KW-1185">Reference proteome</keyword>
<evidence type="ECO:0000313" key="1">
    <source>
        <dbReference type="EMBL" id="MDX2963324.1"/>
    </source>
</evidence>
<accession>A0AAP6BEQ3</accession>
<dbReference type="Proteomes" id="UP001282288">
    <property type="component" value="Unassembled WGS sequence"/>
</dbReference>
<dbReference type="GeneID" id="69809044"/>